<name>A0A1L8RFL2_9ENTE</name>
<feature type="transmembrane region" description="Helical" evidence="10">
    <location>
        <begin position="83"/>
        <end position="107"/>
    </location>
</feature>
<keyword evidence="3" id="KW-1003">Cell membrane</keyword>
<feature type="transmembrane region" description="Helical" evidence="10">
    <location>
        <begin position="31"/>
        <end position="62"/>
    </location>
</feature>
<evidence type="ECO:0000259" key="11">
    <source>
        <dbReference type="Pfam" id="PF00999"/>
    </source>
</evidence>
<dbReference type="GO" id="GO:0051453">
    <property type="term" value="P:regulation of intracellular pH"/>
    <property type="evidence" value="ECO:0007669"/>
    <property type="project" value="TreeGrafter"/>
</dbReference>
<dbReference type="InterPro" id="IPR018422">
    <property type="entry name" value="Cation/H_exchanger_CPA1"/>
</dbReference>
<evidence type="ECO:0000313" key="13">
    <source>
        <dbReference type="Proteomes" id="UP000181884"/>
    </source>
</evidence>
<dbReference type="InterPro" id="IPR006153">
    <property type="entry name" value="Cation/H_exchanger_TM"/>
</dbReference>
<organism evidence="12 13">
    <name type="scientific">Enterococcus canis</name>
    <dbReference type="NCBI Taxonomy" id="214095"/>
    <lineage>
        <taxon>Bacteria</taxon>
        <taxon>Bacillati</taxon>
        <taxon>Bacillota</taxon>
        <taxon>Bacilli</taxon>
        <taxon>Lactobacillales</taxon>
        <taxon>Enterococcaceae</taxon>
        <taxon>Enterococcus</taxon>
    </lineage>
</organism>
<dbReference type="GO" id="GO:0015386">
    <property type="term" value="F:potassium:proton antiporter activity"/>
    <property type="evidence" value="ECO:0007669"/>
    <property type="project" value="TreeGrafter"/>
</dbReference>
<evidence type="ECO:0000256" key="1">
    <source>
        <dbReference type="ARBA" id="ARBA00004651"/>
    </source>
</evidence>
<dbReference type="EMBL" id="JXKH01000004">
    <property type="protein sequence ID" value="OJG18482.1"/>
    <property type="molecule type" value="Genomic_DNA"/>
</dbReference>
<keyword evidence="2" id="KW-0813">Transport</keyword>
<sequence>MSIVLLLILFTLAITLSNVFNRLMPAIPLPLIQILLGVLMGLTSIGAQITFEPEIFLVMIIAPLLFREGEKADVRSILKHFSVILFLAFIGVFLTLFAVGSVLRWLLPGLPLAAYYAFGAALGPTDAVAVGSLSSRIRLPKHVTHILEGEGLLNDASGVTAFQFALAALTTGAFSWSNAAGTLVISSIGGGLVGWLLVLVKRKVVSWIEKASARDVTGYLLLELLLPFMAYLLAELFHVSGIIAAVLAGVMQAAQIKKTTLFDAQLATVSTTTWDTVTFTLNALVFLFLGIEISQVFQPIWESTEYSNGWLLLVILIVTAVLFAVRFLAVILYYFFKNHRIGNLREILLLTFGGVKGTVSLATVFILPLTLHGETFVGRSLLLFITAGVILGTLLVGIIVLPLLSEAEEPEPLQIEEIHILEEVAVTLQREADETNRLSAESVAENYRDRIREVYSERLTISGRKEVQELQLLMVAIERDGLDKAYESGAISDVGYQIYQRIIQRFERSITKQLLSIIGFWIVFVRRLLGLVLHPKRIFEKKRPQVDKDSTYQEIATLFHRNTQVVLQSYENLRDVYDPMIIDFLLEDRKAMDEQINNGLFVQALFAQQDQDYTKEVLRGYYLERKLIDEYEVDARITPLQASRYRQNVNLLESYSLNTVNDVPLVSLRRLTK</sequence>
<feature type="transmembrane region" description="Helical" evidence="10">
    <location>
        <begin position="180"/>
        <end position="200"/>
    </location>
</feature>
<protein>
    <submittedName>
        <fullName evidence="12">Na+/H+ antiporter</fullName>
    </submittedName>
</protein>
<keyword evidence="5 10" id="KW-1133">Transmembrane helix</keyword>
<dbReference type="Pfam" id="PF00999">
    <property type="entry name" value="Na_H_Exchanger"/>
    <property type="match status" value="1"/>
</dbReference>
<evidence type="ECO:0000256" key="3">
    <source>
        <dbReference type="ARBA" id="ARBA00022475"/>
    </source>
</evidence>
<keyword evidence="13" id="KW-1185">Reference proteome</keyword>
<reference evidence="12 13" key="1">
    <citation type="submission" date="2014-12" db="EMBL/GenBank/DDBJ databases">
        <title>Draft genome sequences of 29 type strains of Enterococci.</title>
        <authorList>
            <person name="Zhong Z."/>
            <person name="Sun Z."/>
            <person name="Liu W."/>
            <person name="Zhang W."/>
            <person name="Zhang H."/>
        </authorList>
    </citation>
    <scope>NUCLEOTIDE SEQUENCE [LARGE SCALE GENOMIC DNA]</scope>
    <source>
        <strain evidence="12 13">DSM 17029</strain>
    </source>
</reference>
<evidence type="ECO:0000256" key="4">
    <source>
        <dbReference type="ARBA" id="ARBA00022692"/>
    </source>
</evidence>
<keyword evidence="4 10" id="KW-0812">Transmembrane</keyword>
<feature type="transmembrane region" description="Helical" evidence="10">
    <location>
        <begin position="236"/>
        <end position="254"/>
    </location>
</feature>
<evidence type="ECO:0000256" key="7">
    <source>
        <dbReference type="ARBA" id="ARBA00023065"/>
    </source>
</evidence>
<keyword evidence="8 10" id="KW-0472">Membrane</keyword>
<accession>A0A1L8RFL2</accession>
<feature type="domain" description="Cation/H+ exchanger transmembrane" evidence="11">
    <location>
        <begin position="12"/>
        <end position="404"/>
    </location>
</feature>
<dbReference type="RefSeq" id="WP_067394654.1">
    <property type="nucleotide sequence ID" value="NZ_JXKH01000004.1"/>
</dbReference>
<proteinExistence type="predicted"/>
<evidence type="ECO:0000256" key="9">
    <source>
        <dbReference type="ARBA" id="ARBA00023201"/>
    </source>
</evidence>
<evidence type="ECO:0000256" key="2">
    <source>
        <dbReference type="ARBA" id="ARBA00022448"/>
    </source>
</evidence>
<feature type="transmembrane region" description="Helical" evidence="10">
    <location>
        <begin position="347"/>
        <end position="369"/>
    </location>
</feature>
<comment type="subcellular location">
    <subcellularLocation>
        <location evidence="1">Cell membrane</location>
        <topology evidence="1">Multi-pass membrane protein</topology>
    </subcellularLocation>
</comment>
<dbReference type="AlphaFoldDB" id="A0A1L8RFL2"/>
<dbReference type="PANTHER" id="PTHR10110">
    <property type="entry name" value="SODIUM/HYDROGEN EXCHANGER"/>
    <property type="match status" value="1"/>
</dbReference>
<gene>
    <name evidence="12" type="ORF">RU97_GL001879</name>
</gene>
<evidence type="ECO:0000256" key="5">
    <source>
        <dbReference type="ARBA" id="ARBA00022989"/>
    </source>
</evidence>
<dbReference type="PANTHER" id="PTHR10110:SF86">
    <property type="entry name" value="SODIUM_HYDROGEN EXCHANGER 7"/>
    <property type="match status" value="1"/>
</dbReference>
<dbReference type="STRING" id="214095.RU97_GL001879"/>
<keyword evidence="9" id="KW-0739">Sodium transport</keyword>
<evidence type="ECO:0000256" key="8">
    <source>
        <dbReference type="ARBA" id="ARBA00023136"/>
    </source>
</evidence>
<evidence type="ECO:0000256" key="6">
    <source>
        <dbReference type="ARBA" id="ARBA00023053"/>
    </source>
</evidence>
<comment type="caution">
    <text evidence="12">The sequence shown here is derived from an EMBL/GenBank/DDBJ whole genome shotgun (WGS) entry which is preliminary data.</text>
</comment>
<keyword evidence="7" id="KW-0406">Ion transport</keyword>
<feature type="transmembrane region" description="Helical" evidence="10">
    <location>
        <begin position="381"/>
        <end position="404"/>
    </location>
</feature>
<evidence type="ECO:0000256" key="10">
    <source>
        <dbReference type="SAM" id="Phobius"/>
    </source>
</evidence>
<dbReference type="Proteomes" id="UP000181884">
    <property type="component" value="Unassembled WGS sequence"/>
</dbReference>
<keyword evidence="6" id="KW-0915">Sodium</keyword>
<feature type="transmembrane region" description="Helical" evidence="10">
    <location>
        <begin position="266"/>
        <end position="289"/>
    </location>
</feature>
<dbReference type="GO" id="GO:0015385">
    <property type="term" value="F:sodium:proton antiporter activity"/>
    <property type="evidence" value="ECO:0007669"/>
    <property type="project" value="InterPro"/>
</dbReference>
<dbReference type="Gene3D" id="6.10.140.1330">
    <property type="match status" value="1"/>
</dbReference>
<evidence type="ECO:0000313" key="12">
    <source>
        <dbReference type="EMBL" id="OJG18482.1"/>
    </source>
</evidence>
<dbReference type="GO" id="GO:0098719">
    <property type="term" value="P:sodium ion import across plasma membrane"/>
    <property type="evidence" value="ECO:0007669"/>
    <property type="project" value="TreeGrafter"/>
</dbReference>
<feature type="transmembrane region" description="Helical" evidence="10">
    <location>
        <begin position="113"/>
        <end position="131"/>
    </location>
</feature>
<feature type="transmembrane region" description="Helical" evidence="10">
    <location>
        <begin position="309"/>
        <end position="335"/>
    </location>
</feature>
<dbReference type="GO" id="GO:0005886">
    <property type="term" value="C:plasma membrane"/>
    <property type="evidence" value="ECO:0007669"/>
    <property type="project" value="UniProtKB-SubCell"/>
</dbReference>
<feature type="transmembrane region" description="Helical" evidence="10">
    <location>
        <begin position="514"/>
        <end position="533"/>
    </location>
</feature>